<sequence>MSSIPSELISTIIDELQHDRASLKACSVVATPFCSPSQRHLFRSMWLHRENWQYYTVVQQALHRGTDTPARTIKRASALLLEAPHLATYVRDLTIDLPDSVDEDAPLAHVLHEVGPHLERFVISGLVVRWSDLSQSLASAILDVSARRTLNTLHLLHLRELPATVVLRALSTVRVLSLHSLTFYEDHKEAPATISRPRLEHLILSTSLPATYELILSPHAPKPANVTKLSLRVDATAHLYAERLLSSIAPTLVDLDLDCEELFIPLYLPHLPHLRTLTLRIFLGLARRLPDGFAGTLRGLPRVALTVIFAVQCRFKEHTWVDDGPLPGLDACQVDLNTVRCQLLFLGAPRAIMKEAAFHAFCAAMGAALSGVRLDLSNVEDKPYVARLPW</sequence>
<dbReference type="EMBL" id="JARJCW010000174">
    <property type="protein sequence ID" value="KAJ7189514.1"/>
    <property type="molecule type" value="Genomic_DNA"/>
</dbReference>
<name>A0AAD6UKC3_9AGAR</name>
<dbReference type="AlphaFoldDB" id="A0AAD6UKC3"/>
<organism evidence="1 2">
    <name type="scientific">Mycena pura</name>
    <dbReference type="NCBI Taxonomy" id="153505"/>
    <lineage>
        <taxon>Eukaryota</taxon>
        <taxon>Fungi</taxon>
        <taxon>Dikarya</taxon>
        <taxon>Basidiomycota</taxon>
        <taxon>Agaricomycotina</taxon>
        <taxon>Agaricomycetes</taxon>
        <taxon>Agaricomycetidae</taxon>
        <taxon>Agaricales</taxon>
        <taxon>Marasmiineae</taxon>
        <taxon>Mycenaceae</taxon>
        <taxon>Mycena</taxon>
    </lineage>
</organism>
<evidence type="ECO:0000313" key="2">
    <source>
        <dbReference type="Proteomes" id="UP001219525"/>
    </source>
</evidence>
<evidence type="ECO:0000313" key="1">
    <source>
        <dbReference type="EMBL" id="KAJ7189514.1"/>
    </source>
</evidence>
<dbReference type="SUPFAM" id="SSF52047">
    <property type="entry name" value="RNI-like"/>
    <property type="match status" value="1"/>
</dbReference>
<keyword evidence="2" id="KW-1185">Reference proteome</keyword>
<proteinExistence type="predicted"/>
<accession>A0AAD6UKC3</accession>
<reference evidence="1" key="1">
    <citation type="submission" date="2023-03" db="EMBL/GenBank/DDBJ databases">
        <title>Massive genome expansion in bonnet fungi (Mycena s.s.) driven by repeated elements and novel gene families across ecological guilds.</title>
        <authorList>
            <consortium name="Lawrence Berkeley National Laboratory"/>
            <person name="Harder C.B."/>
            <person name="Miyauchi S."/>
            <person name="Viragh M."/>
            <person name="Kuo A."/>
            <person name="Thoen E."/>
            <person name="Andreopoulos B."/>
            <person name="Lu D."/>
            <person name="Skrede I."/>
            <person name="Drula E."/>
            <person name="Henrissat B."/>
            <person name="Morin E."/>
            <person name="Kohler A."/>
            <person name="Barry K."/>
            <person name="LaButti K."/>
            <person name="Morin E."/>
            <person name="Salamov A."/>
            <person name="Lipzen A."/>
            <person name="Mereny Z."/>
            <person name="Hegedus B."/>
            <person name="Baldrian P."/>
            <person name="Stursova M."/>
            <person name="Weitz H."/>
            <person name="Taylor A."/>
            <person name="Grigoriev I.V."/>
            <person name="Nagy L.G."/>
            <person name="Martin F."/>
            <person name="Kauserud H."/>
        </authorList>
    </citation>
    <scope>NUCLEOTIDE SEQUENCE</scope>
    <source>
        <strain evidence="1">9144</strain>
    </source>
</reference>
<gene>
    <name evidence="1" type="ORF">GGX14DRAFT_484899</name>
</gene>
<comment type="caution">
    <text evidence="1">The sequence shown here is derived from an EMBL/GenBank/DDBJ whole genome shotgun (WGS) entry which is preliminary data.</text>
</comment>
<dbReference type="Proteomes" id="UP001219525">
    <property type="component" value="Unassembled WGS sequence"/>
</dbReference>
<protein>
    <submittedName>
        <fullName evidence="1">Uncharacterized protein</fullName>
    </submittedName>
</protein>